<dbReference type="InterPro" id="IPR058240">
    <property type="entry name" value="rSAM_sf"/>
</dbReference>
<dbReference type="PANTHER" id="PTHR11228:SF7">
    <property type="entry name" value="PQQA PEPTIDE CYCLASE"/>
    <property type="match status" value="1"/>
</dbReference>
<dbReference type="PATRIC" id="fig|997883.3.peg.1982"/>
<dbReference type="AlphaFoldDB" id="A0A0E2B2W3"/>
<organism evidence="8 9">
    <name type="scientific">Bacteroides fragilis CL07T12C05</name>
    <dbReference type="NCBI Taxonomy" id="997883"/>
    <lineage>
        <taxon>Bacteria</taxon>
        <taxon>Pseudomonadati</taxon>
        <taxon>Bacteroidota</taxon>
        <taxon>Bacteroidia</taxon>
        <taxon>Bacteroidales</taxon>
        <taxon>Bacteroidaceae</taxon>
        <taxon>Bacteroides</taxon>
    </lineage>
</organism>
<comment type="caution">
    <text evidence="8">The sequence shown here is derived from an EMBL/GenBank/DDBJ whole genome shotgun (WGS) entry which is preliminary data.</text>
</comment>
<evidence type="ECO:0000259" key="7">
    <source>
        <dbReference type="Pfam" id="PF13186"/>
    </source>
</evidence>
<dbReference type="InterPro" id="IPR013785">
    <property type="entry name" value="Aldolase_TIM"/>
</dbReference>
<keyword evidence="4" id="KW-0408">Iron</keyword>
<gene>
    <name evidence="8" type="ORF">HMPREF1056_01890</name>
</gene>
<dbReference type="CDD" id="cd01335">
    <property type="entry name" value="Radical_SAM"/>
    <property type="match status" value="1"/>
</dbReference>
<dbReference type="InterPro" id="IPR007197">
    <property type="entry name" value="rSAM"/>
</dbReference>
<reference evidence="8 9" key="1">
    <citation type="submission" date="2012-02" db="EMBL/GenBank/DDBJ databases">
        <title>The Genome Sequence of Bacteroides fragilis CL07T12C05.</title>
        <authorList>
            <consortium name="The Broad Institute Genome Sequencing Platform"/>
            <person name="Earl A."/>
            <person name="Ward D."/>
            <person name="Feldgarden M."/>
            <person name="Gevers D."/>
            <person name="Zitomersky N.L."/>
            <person name="Coyne M.J."/>
            <person name="Comstock L.E."/>
            <person name="Young S.K."/>
            <person name="Zeng Q."/>
            <person name="Gargeya S."/>
            <person name="Fitzgerald M."/>
            <person name="Haas B."/>
            <person name="Abouelleil A."/>
            <person name="Alvarado L."/>
            <person name="Arachchi H.M."/>
            <person name="Berlin A."/>
            <person name="Chapman S.B."/>
            <person name="Gearin G."/>
            <person name="Goldberg J."/>
            <person name="Griggs A."/>
            <person name="Gujja S."/>
            <person name="Hansen M."/>
            <person name="Heiman D."/>
            <person name="Howarth C."/>
            <person name="Larimer J."/>
            <person name="Lui A."/>
            <person name="MacDonald P.J.P."/>
            <person name="McCowen C."/>
            <person name="Montmayeur A."/>
            <person name="Murphy C."/>
            <person name="Neiman D."/>
            <person name="Pearson M."/>
            <person name="Priest M."/>
            <person name="Roberts A."/>
            <person name="Saif S."/>
            <person name="Shea T."/>
            <person name="Sisk P."/>
            <person name="Stolte C."/>
            <person name="Sykes S."/>
            <person name="Wortman J."/>
            <person name="Nusbaum C."/>
            <person name="Birren B."/>
        </authorList>
    </citation>
    <scope>NUCLEOTIDE SEQUENCE [LARGE SCALE GENOMIC DNA]</scope>
    <source>
        <strain evidence="8 9">CL07T12C05</strain>
    </source>
</reference>
<dbReference type="Gene3D" id="3.20.20.70">
    <property type="entry name" value="Aldolase class I"/>
    <property type="match status" value="1"/>
</dbReference>
<evidence type="ECO:0008006" key="10">
    <source>
        <dbReference type="Google" id="ProtNLM"/>
    </source>
</evidence>
<evidence type="ECO:0000259" key="6">
    <source>
        <dbReference type="Pfam" id="PF04055"/>
    </source>
</evidence>
<dbReference type="InterPro" id="IPR023885">
    <property type="entry name" value="4Fe4S-binding_SPASM_dom"/>
</dbReference>
<dbReference type="Pfam" id="PF04055">
    <property type="entry name" value="Radical_SAM"/>
    <property type="match status" value="1"/>
</dbReference>
<evidence type="ECO:0000256" key="1">
    <source>
        <dbReference type="ARBA" id="ARBA00001966"/>
    </source>
</evidence>
<dbReference type="Proteomes" id="UP000003879">
    <property type="component" value="Unassembled WGS sequence"/>
</dbReference>
<sequence length="278" mass="32783">MIQQINNNSIRGTEMHESDIDFLRKFYVEHSHFPVFQQVLIETRTDCNNHCPFCPHAFNKKTLGIMEWKCYTTIIDQLCEINYNGRVALMLSNEPLLDDRLEDMIVYVKAKSQRLFLDITTNGRLLTVELVDRLFRLGLDNININDYRGDRDKYPEKWSACLEPIYAAYWNNPKVSFKRRRFDESLPNYAGNIPQTFSKENLGFCNYPFRKLTIAYNGDVLLCCDDFMYKTSFGNVMTDNLIDCWNNPELNTIRLSLLDNKRIGLCERCNDFQDYNTF</sequence>
<keyword evidence="3" id="KW-0479">Metal-binding</keyword>
<dbReference type="Pfam" id="PF13186">
    <property type="entry name" value="SPASM"/>
    <property type="match status" value="1"/>
</dbReference>
<dbReference type="GO" id="GO:0051536">
    <property type="term" value="F:iron-sulfur cluster binding"/>
    <property type="evidence" value="ECO:0007669"/>
    <property type="project" value="UniProtKB-KW"/>
</dbReference>
<dbReference type="InterPro" id="IPR050377">
    <property type="entry name" value="Radical_SAM_PqqE_MftC-like"/>
</dbReference>
<dbReference type="GO" id="GO:0003824">
    <property type="term" value="F:catalytic activity"/>
    <property type="evidence" value="ECO:0007669"/>
    <property type="project" value="InterPro"/>
</dbReference>
<keyword evidence="2" id="KW-0949">S-adenosyl-L-methionine</keyword>
<protein>
    <recommendedName>
        <fullName evidence="10">Radical SAM additional 4Fe4S-binding domain-containing protein</fullName>
    </recommendedName>
</protein>
<evidence type="ECO:0000313" key="8">
    <source>
        <dbReference type="EMBL" id="EIY97177.1"/>
    </source>
</evidence>
<dbReference type="HOGENOM" id="CLU_009273_1_3_10"/>
<proteinExistence type="predicted"/>
<comment type="cofactor">
    <cofactor evidence="1">
        <name>[4Fe-4S] cluster</name>
        <dbReference type="ChEBI" id="CHEBI:49883"/>
    </cofactor>
</comment>
<feature type="domain" description="4Fe4S-binding SPASM" evidence="7">
    <location>
        <begin position="205"/>
        <end position="270"/>
    </location>
</feature>
<dbReference type="CDD" id="cd21109">
    <property type="entry name" value="SPASM"/>
    <property type="match status" value="1"/>
</dbReference>
<dbReference type="EMBL" id="AGXN01000010">
    <property type="protein sequence ID" value="EIY97177.1"/>
    <property type="molecule type" value="Genomic_DNA"/>
</dbReference>
<dbReference type="GO" id="GO:0046872">
    <property type="term" value="F:metal ion binding"/>
    <property type="evidence" value="ECO:0007669"/>
    <property type="project" value="UniProtKB-KW"/>
</dbReference>
<evidence type="ECO:0000313" key="9">
    <source>
        <dbReference type="Proteomes" id="UP000003879"/>
    </source>
</evidence>
<evidence type="ECO:0000256" key="3">
    <source>
        <dbReference type="ARBA" id="ARBA00022723"/>
    </source>
</evidence>
<evidence type="ECO:0000256" key="5">
    <source>
        <dbReference type="ARBA" id="ARBA00023014"/>
    </source>
</evidence>
<dbReference type="PANTHER" id="PTHR11228">
    <property type="entry name" value="RADICAL SAM DOMAIN PROTEIN"/>
    <property type="match status" value="1"/>
</dbReference>
<keyword evidence="5" id="KW-0411">Iron-sulfur</keyword>
<dbReference type="SFLD" id="SFLDS00029">
    <property type="entry name" value="Radical_SAM"/>
    <property type="match status" value="1"/>
</dbReference>
<evidence type="ECO:0000256" key="2">
    <source>
        <dbReference type="ARBA" id="ARBA00022691"/>
    </source>
</evidence>
<evidence type="ECO:0000256" key="4">
    <source>
        <dbReference type="ARBA" id="ARBA00023004"/>
    </source>
</evidence>
<feature type="domain" description="Radical SAM core" evidence="6">
    <location>
        <begin position="46"/>
        <end position="145"/>
    </location>
</feature>
<dbReference type="SUPFAM" id="SSF102114">
    <property type="entry name" value="Radical SAM enzymes"/>
    <property type="match status" value="1"/>
</dbReference>
<name>A0A0E2B2W3_BACFG</name>
<accession>A0A0E2B2W3</accession>